<dbReference type="PANTHER" id="PTHR42711:SF5">
    <property type="entry name" value="ABC TRANSPORTER ATP-BINDING PROTEIN NATA"/>
    <property type="match status" value="1"/>
</dbReference>
<evidence type="ECO:0000313" key="6">
    <source>
        <dbReference type="EMBL" id="QNM08820.1"/>
    </source>
</evidence>
<dbReference type="GO" id="GO:0005524">
    <property type="term" value="F:ATP binding"/>
    <property type="evidence" value="ECO:0007669"/>
    <property type="project" value="UniProtKB-KW"/>
</dbReference>
<dbReference type="PROSITE" id="PS50893">
    <property type="entry name" value="ABC_TRANSPORTER_2"/>
    <property type="match status" value="1"/>
</dbReference>
<dbReference type="EMBL" id="CP060635">
    <property type="protein sequence ID" value="QNM08820.1"/>
    <property type="molecule type" value="Genomic_DNA"/>
</dbReference>
<dbReference type="Pfam" id="PF13732">
    <property type="entry name" value="DrrA1-3_C"/>
    <property type="match status" value="1"/>
</dbReference>
<dbReference type="PROSITE" id="PS00211">
    <property type="entry name" value="ABC_TRANSPORTER_1"/>
    <property type="match status" value="1"/>
</dbReference>
<comment type="similarity">
    <text evidence="1">Belongs to the ABC transporter superfamily.</text>
</comment>
<dbReference type="Pfam" id="PF00005">
    <property type="entry name" value="ABC_tran"/>
    <property type="match status" value="1"/>
</dbReference>
<evidence type="ECO:0000256" key="1">
    <source>
        <dbReference type="ARBA" id="ARBA00005417"/>
    </source>
</evidence>
<reference evidence="6 7" key="1">
    <citation type="submission" date="2020-08" db="EMBL/GenBank/DDBJ databases">
        <authorList>
            <person name="Liu C."/>
            <person name="Sun Q."/>
        </authorList>
    </citation>
    <scope>NUCLEOTIDE SEQUENCE [LARGE SCALE GENOMIC DNA]</scope>
    <source>
        <strain evidence="6 7">NSJ-29</strain>
    </source>
</reference>
<evidence type="ECO:0000259" key="5">
    <source>
        <dbReference type="PROSITE" id="PS50893"/>
    </source>
</evidence>
<dbReference type="InterPro" id="IPR003593">
    <property type="entry name" value="AAA+_ATPase"/>
</dbReference>
<sequence length="305" mass="34366">MRLEIKDLHKQFGETEVLHGISFSVESGKALGLLGRNGAGKTTTIRIIMDVFKANSGQVLLDGQPAWQQKVNIGYLPEERGLYPKKKVNEQIVYLACLRGMKAADAKKSMRYWLERLGVAEYENRKLETLSKGNQQKVQLAQTLVCNPDVIILDEPFSGLDPVNSQVLKDVISEQIDQGRLVIFSSHQMNYVEEFCEDIVIINRGQIVLGGNLREIKKDFGRDRLVLSLADRDGEETVRLVKEQFRELVTVMGQRKEQAILQLKPEISKKQLMTALAEADLDVESFGNYEPSLNDIFVESAGDQV</sequence>
<dbReference type="GO" id="GO:0016887">
    <property type="term" value="F:ATP hydrolysis activity"/>
    <property type="evidence" value="ECO:0007669"/>
    <property type="project" value="InterPro"/>
</dbReference>
<keyword evidence="3" id="KW-0547">Nucleotide-binding</keyword>
<dbReference type="SMART" id="SM00382">
    <property type="entry name" value="AAA"/>
    <property type="match status" value="1"/>
</dbReference>
<dbReference type="InterPro" id="IPR050763">
    <property type="entry name" value="ABC_transporter_ATP-binding"/>
</dbReference>
<keyword evidence="2" id="KW-0813">Transport</keyword>
<dbReference type="InterPro" id="IPR017871">
    <property type="entry name" value="ABC_transporter-like_CS"/>
</dbReference>
<dbReference type="InterPro" id="IPR025302">
    <property type="entry name" value="DrrA1/2-like_C"/>
</dbReference>
<dbReference type="AlphaFoldDB" id="A0A7G9GDD8"/>
<dbReference type="Gene3D" id="3.40.50.300">
    <property type="entry name" value="P-loop containing nucleotide triphosphate hydrolases"/>
    <property type="match status" value="1"/>
</dbReference>
<evidence type="ECO:0000256" key="4">
    <source>
        <dbReference type="ARBA" id="ARBA00022840"/>
    </source>
</evidence>
<dbReference type="PANTHER" id="PTHR42711">
    <property type="entry name" value="ABC TRANSPORTER ATP-BINDING PROTEIN"/>
    <property type="match status" value="1"/>
</dbReference>
<evidence type="ECO:0000256" key="3">
    <source>
        <dbReference type="ARBA" id="ARBA00022741"/>
    </source>
</evidence>
<feature type="domain" description="ABC transporter" evidence="5">
    <location>
        <begin position="3"/>
        <end position="229"/>
    </location>
</feature>
<dbReference type="InterPro" id="IPR003439">
    <property type="entry name" value="ABC_transporter-like_ATP-bd"/>
</dbReference>
<accession>A0A7G9GDD8</accession>
<dbReference type="RefSeq" id="WP_118645402.1">
    <property type="nucleotide sequence ID" value="NZ_CP060635.1"/>
</dbReference>
<dbReference type="KEGG" id="whj:H9Q79_00425"/>
<dbReference type="InterPro" id="IPR027417">
    <property type="entry name" value="P-loop_NTPase"/>
</dbReference>
<dbReference type="Proteomes" id="UP000515860">
    <property type="component" value="Chromosome"/>
</dbReference>
<organism evidence="6 7">
    <name type="scientific">Wansuia hejianensis</name>
    <dbReference type="NCBI Taxonomy" id="2763667"/>
    <lineage>
        <taxon>Bacteria</taxon>
        <taxon>Bacillati</taxon>
        <taxon>Bacillota</taxon>
        <taxon>Clostridia</taxon>
        <taxon>Lachnospirales</taxon>
        <taxon>Lachnospiraceae</taxon>
        <taxon>Wansuia</taxon>
    </lineage>
</organism>
<dbReference type="SUPFAM" id="SSF52540">
    <property type="entry name" value="P-loop containing nucleoside triphosphate hydrolases"/>
    <property type="match status" value="1"/>
</dbReference>
<evidence type="ECO:0000313" key="7">
    <source>
        <dbReference type="Proteomes" id="UP000515860"/>
    </source>
</evidence>
<proteinExistence type="inferred from homology"/>
<keyword evidence="7" id="KW-1185">Reference proteome</keyword>
<keyword evidence="4 6" id="KW-0067">ATP-binding</keyword>
<name>A0A7G9GDD8_9FIRM</name>
<gene>
    <name evidence="6" type="ORF">H9Q79_00425</name>
</gene>
<evidence type="ECO:0000256" key="2">
    <source>
        <dbReference type="ARBA" id="ARBA00022448"/>
    </source>
</evidence>
<protein>
    <submittedName>
        <fullName evidence="6">ATP-binding cassette domain-containing protein</fullName>
    </submittedName>
</protein>